<feature type="transmembrane region" description="Helical" evidence="9">
    <location>
        <begin position="889"/>
        <end position="908"/>
    </location>
</feature>
<dbReference type="NCBIfam" id="TIGR00966">
    <property type="entry name" value="transloc_SecF"/>
    <property type="match status" value="1"/>
</dbReference>
<dbReference type="GO" id="GO:0015450">
    <property type="term" value="F:protein-transporting ATPase activity"/>
    <property type="evidence" value="ECO:0007669"/>
    <property type="project" value="InterPro"/>
</dbReference>
<dbReference type="InterPro" id="IPR022645">
    <property type="entry name" value="SecD/SecF_bac"/>
</dbReference>
<proteinExistence type="inferred from homology"/>
<feature type="transmembrane region" description="Helical" evidence="9">
    <location>
        <begin position="546"/>
        <end position="564"/>
    </location>
</feature>
<evidence type="ECO:0000256" key="7">
    <source>
        <dbReference type="ARBA" id="ARBA00023010"/>
    </source>
</evidence>
<dbReference type="AlphaFoldDB" id="A0A3S9VT03"/>
<keyword evidence="2 9" id="KW-0813">Transport</keyword>
<dbReference type="Gene3D" id="1.20.1640.10">
    <property type="entry name" value="Multidrug efflux transporter AcrB transmembrane domain"/>
    <property type="match status" value="2"/>
</dbReference>
<organism evidence="14 15">
    <name type="scientific">Butyricimonas faecalis</name>
    <dbReference type="NCBI Taxonomy" id="2093856"/>
    <lineage>
        <taxon>Bacteria</taxon>
        <taxon>Pseudomonadati</taxon>
        <taxon>Bacteroidota</taxon>
        <taxon>Bacteroidia</taxon>
        <taxon>Bacteroidales</taxon>
        <taxon>Odoribacteraceae</taxon>
        <taxon>Butyricimonas</taxon>
    </lineage>
</organism>
<protein>
    <recommendedName>
        <fullName evidence="9 10">Multifunctional fusion protein</fullName>
    </recommendedName>
    <domain>
        <recommendedName>
            <fullName evidence="9">Protein translocase subunit SecD</fullName>
        </recommendedName>
    </domain>
    <domain>
        <recommendedName>
            <fullName evidence="10">Protein-export membrane protein SecF</fullName>
        </recommendedName>
    </domain>
</protein>
<dbReference type="InterPro" id="IPR048631">
    <property type="entry name" value="SecD_1st"/>
</dbReference>
<accession>A0A3S9VT03</accession>
<evidence type="ECO:0000256" key="9">
    <source>
        <dbReference type="HAMAP-Rule" id="MF_01463"/>
    </source>
</evidence>
<comment type="function">
    <text evidence="9">Part of the Sec protein translocase complex. Interacts with the SecYEG preprotein conducting channel. SecDF uses the proton motive force (PMF) to complete protein translocation after the ATP-dependent function of SecA.</text>
</comment>
<feature type="transmembrane region" description="Helical" evidence="9">
    <location>
        <begin position="639"/>
        <end position="663"/>
    </location>
</feature>
<comment type="subcellular location">
    <subcellularLocation>
        <location evidence="1 9">Cell membrane</location>
        <topology evidence="1 9">Multi-pass membrane protein</topology>
    </subcellularLocation>
</comment>
<comment type="similarity">
    <text evidence="10">Belongs to the SecD/SecF family. SecF subfamily.</text>
</comment>
<keyword evidence="3 9" id="KW-1003">Cell membrane</keyword>
<dbReference type="InterPro" id="IPR054384">
    <property type="entry name" value="SecDF_P1_head"/>
</dbReference>
<evidence type="ECO:0000256" key="4">
    <source>
        <dbReference type="ARBA" id="ARBA00022692"/>
    </source>
</evidence>
<feature type="transmembrane region" description="Helical" evidence="9">
    <location>
        <begin position="939"/>
        <end position="958"/>
    </location>
</feature>
<dbReference type="Pfam" id="PF07549">
    <property type="entry name" value="Sec_GG"/>
    <property type="match status" value="2"/>
</dbReference>
<evidence type="ECO:0000256" key="2">
    <source>
        <dbReference type="ARBA" id="ARBA00022448"/>
    </source>
</evidence>
<feature type="transmembrane region" description="Helical" evidence="9">
    <location>
        <begin position="828"/>
        <end position="846"/>
    </location>
</feature>
<dbReference type="InterPro" id="IPR022646">
    <property type="entry name" value="SecD/SecF_CS"/>
</dbReference>
<dbReference type="Pfam" id="PF22599">
    <property type="entry name" value="SecDF_P1_head"/>
    <property type="match status" value="1"/>
</dbReference>
<feature type="transmembrane region" description="Helical" evidence="9">
    <location>
        <begin position="516"/>
        <end position="534"/>
    </location>
</feature>
<keyword evidence="6 9" id="KW-1133">Transmembrane helix</keyword>
<dbReference type="InterPro" id="IPR005665">
    <property type="entry name" value="SecF_bac"/>
</dbReference>
<dbReference type="Pfam" id="PF21760">
    <property type="entry name" value="SecD_1st"/>
    <property type="match status" value="1"/>
</dbReference>
<dbReference type="NCBIfam" id="TIGR01129">
    <property type="entry name" value="secD"/>
    <property type="match status" value="1"/>
</dbReference>
<dbReference type="Pfam" id="PF02355">
    <property type="entry name" value="SecD_SecF_C"/>
    <property type="match status" value="2"/>
</dbReference>
<dbReference type="SUPFAM" id="SSF82866">
    <property type="entry name" value="Multidrug efflux transporter AcrB transmembrane domain"/>
    <property type="match status" value="2"/>
</dbReference>
<reference evidence="14 15" key="1">
    <citation type="submission" date="2018-10" db="EMBL/GenBank/DDBJ databases">
        <title>Butyricimonas faecalis sp. nov., isolated from human faeces and emended description of the genus Butyricimonas.</title>
        <authorList>
            <person name="Le Roy T."/>
            <person name="Van der Smissen P."/>
            <person name="Paquot A."/>
            <person name="Delzenne N."/>
            <person name="Muccioli G."/>
            <person name="Collet J.-F."/>
            <person name="Cani P.D."/>
        </authorList>
    </citation>
    <scope>NUCLEOTIDE SEQUENCE [LARGE SCALE GENOMIC DNA]</scope>
    <source>
        <strain evidence="14 15">H184</strain>
    </source>
</reference>
<evidence type="ECO:0000256" key="5">
    <source>
        <dbReference type="ARBA" id="ARBA00022927"/>
    </source>
</evidence>
<dbReference type="Gene3D" id="3.30.70.3220">
    <property type="match status" value="1"/>
</dbReference>
<dbReference type="GO" id="GO:0043952">
    <property type="term" value="P:protein transport by the Sec complex"/>
    <property type="evidence" value="ECO:0007669"/>
    <property type="project" value="UniProtKB-UniRule"/>
</dbReference>
<dbReference type="Gene3D" id="3.30.1360.200">
    <property type="match status" value="1"/>
</dbReference>
<dbReference type="OrthoDB" id="9805019at2"/>
<dbReference type="NCBIfam" id="NF009585">
    <property type="entry name" value="PRK13024.1-5"/>
    <property type="match status" value="1"/>
</dbReference>
<evidence type="ECO:0000256" key="8">
    <source>
        <dbReference type="ARBA" id="ARBA00023136"/>
    </source>
</evidence>
<dbReference type="InterPro" id="IPR048634">
    <property type="entry name" value="SecD_SecF_C"/>
</dbReference>
<keyword evidence="4 9" id="KW-0812">Transmembrane</keyword>
<keyword evidence="7 9" id="KW-0811">Translocation</keyword>
<evidence type="ECO:0000256" key="10">
    <source>
        <dbReference type="HAMAP-Rule" id="MF_01464"/>
    </source>
</evidence>
<dbReference type="InterPro" id="IPR055344">
    <property type="entry name" value="SecD_SecF_C_bact"/>
</dbReference>
<dbReference type="HAMAP" id="MF_01463_B">
    <property type="entry name" value="SecD_B"/>
    <property type="match status" value="1"/>
</dbReference>
<dbReference type="GO" id="GO:0005886">
    <property type="term" value="C:plasma membrane"/>
    <property type="evidence" value="ECO:0007669"/>
    <property type="project" value="UniProtKB-SubCell"/>
</dbReference>
<feature type="domain" description="Protein translocase subunit SecDF P1" evidence="12">
    <location>
        <begin position="183"/>
        <end position="239"/>
    </location>
</feature>
<evidence type="ECO:0000313" key="15">
    <source>
        <dbReference type="Proteomes" id="UP000270673"/>
    </source>
</evidence>
<comment type="subunit">
    <text evidence="9">Forms a complex with SecF. Part of the essential Sec protein translocation apparatus which comprises SecA, SecYEG and auxiliary proteins SecDF. Other proteins may also be involved.</text>
</comment>
<dbReference type="KEGG" id="buy:D8S85_09035"/>
<feature type="transmembrane region" description="Helical" evidence="9">
    <location>
        <begin position="611"/>
        <end position="633"/>
    </location>
</feature>
<evidence type="ECO:0000259" key="12">
    <source>
        <dbReference type="Pfam" id="PF21760"/>
    </source>
</evidence>
<evidence type="ECO:0000259" key="13">
    <source>
        <dbReference type="Pfam" id="PF22599"/>
    </source>
</evidence>
<dbReference type="NCBIfam" id="TIGR00916">
    <property type="entry name" value="2A0604s01"/>
    <property type="match status" value="1"/>
</dbReference>
<feature type="transmembrane region" description="Helical" evidence="9">
    <location>
        <begin position="964"/>
        <end position="987"/>
    </location>
</feature>
<dbReference type="FunFam" id="1.20.1640.10:FF:000004">
    <property type="entry name" value="Protein translocase subunit SecD"/>
    <property type="match status" value="1"/>
</dbReference>
<feature type="domain" description="SecDF P1 head subdomain" evidence="13">
    <location>
        <begin position="398"/>
        <end position="493"/>
    </location>
</feature>
<feature type="transmembrane region" description="Helical" evidence="9">
    <location>
        <begin position="697"/>
        <end position="715"/>
    </location>
</feature>
<evidence type="ECO:0000256" key="6">
    <source>
        <dbReference type="ARBA" id="ARBA00022989"/>
    </source>
</evidence>
<comment type="subunit">
    <text evidence="10">Forms a complex with SecD. Part of the essential Sec protein translocation apparatus which comprises SecA, SecYEG and auxiliary proteins SecDF. Other proteins may also be involved.</text>
</comment>
<feature type="domain" description="Protein export membrane protein SecD/SecF C-terminal" evidence="11">
    <location>
        <begin position="495"/>
        <end position="664"/>
    </location>
</feature>
<dbReference type="RefSeq" id="WP_106480413.1">
    <property type="nucleotide sequence ID" value="NZ_CP032819.1"/>
</dbReference>
<dbReference type="HAMAP" id="MF_01464_B">
    <property type="entry name" value="SecF_B"/>
    <property type="match status" value="1"/>
</dbReference>
<sequence>MQNKGAITLLAVALALVSLYQLFFTYKTNQVENAAKEFANGNPIKEKEYLDSVANQPVYNFLGLAKFTYKECKELELNLGLDLKGGMNVTMEVDVVDVVKSLANHSTDPAFNQAIEEAVKMRVSSPKDFVTLFGEAFEKIAPGAQLASPAIFGTHEMKEKIKVGATNKEVLDVIRKEADGAIDNTFNILRTRIDRFGVAQPNIRKADISGRIVIELPGIKEPQRVRELLQGTAALEFYETFDNAKGQDAGEDAFINYLAAADQKLKEVLDAQVSNVVNEETTTQVSETAQEQDKESAILDAIKGESDSLKTVSSMAEYQKEHPLFAVLSPNMTQQGQPVGGSTIGYANIKDTAKINAYLRLPQVRSAFPRNARLLWEMKAVNGMVPLHAIKITTRNGKAPLEGDAVIDARQDYDQQGRPVVSMQMNGEGTKTWARLTKDNIGRCIAIVLDGMVASSPNVNDEIKGGSSQISGRFDVKEAGDLANILKSGKLPAPARIIADEVVGASLGQEAIQSGMWSFIIAFVLVLAYMLFFYSKSAGLAADIALLANLFFLFGILASIGAVLTLPGIAGIVLTMGMAVDANVLIYERIQEEIRAGKGLKLAIKEGYSNAYSAIIDGQLTTLLTGFILYYFGEGPIKGFATTLIIGILSSLFTAIFITRLILERAASKSDNVTFTTSFTADWLRNTKFPFLQKRKISYTLSGIVILLCFISLFTRGLDKGIDFVGGRTYTVTFAQDVHVGDVAEKLAGVYGSAPEVKTVGTANNVKITTKYRIAETGADVDANVDSLLYVGLQEMLPAGTDYETFRSVNLQQTQKIGPAVAEDMTRAAVWSVLFALVGIFIYIMVRFSKWQYGAGAVVGLAHNTIIVIGAFSLFAGLLPFSLEVDQSFIAAVLTVVGYTINDTVVVFDRIREYRRLYPKRDDEQVVNDALNSTLRRTFSTSLSTIVVLLAIFIFGGASIKGFIFALLVGIIVGTYSSLFIATPISFDLARRFKKKAEEKK</sequence>
<dbReference type="GO" id="GO:0006605">
    <property type="term" value="P:protein targeting"/>
    <property type="evidence" value="ECO:0007669"/>
    <property type="project" value="UniProtKB-UniRule"/>
</dbReference>
<feature type="transmembrane region" description="Helical" evidence="9">
    <location>
        <begin position="570"/>
        <end position="590"/>
    </location>
</feature>
<keyword evidence="8 9" id="KW-0472">Membrane</keyword>
<keyword evidence="15" id="KW-1185">Reference proteome</keyword>
<dbReference type="Proteomes" id="UP000270673">
    <property type="component" value="Chromosome"/>
</dbReference>
<dbReference type="InterPro" id="IPR005791">
    <property type="entry name" value="SecD"/>
</dbReference>
<feature type="transmembrane region" description="Helical" evidence="9">
    <location>
        <begin position="858"/>
        <end position="883"/>
    </location>
</feature>
<evidence type="ECO:0000256" key="3">
    <source>
        <dbReference type="ARBA" id="ARBA00022475"/>
    </source>
</evidence>
<dbReference type="PRINTS" id="PR01755">
    <property type="entry name" value="SECFTRNLCASE"/>
</dbReference>
<name>A0A3S9VT03_9BACT</name>
<comment type="caution">
    <text evidence="9">Lacks conserved residue(s) required for the propagation of feature annotation.</text>
</comment>
<evidence type="ECO:0000259" key="11">
    <source>
        <dbReference type="Pfam" id="PF02355"/>
    </source>
</evidence>
<dbReference type="EMBL" id="CP032819">
    <property type="protein sequence ID" value="AZS29675.1"/>
    <property type="molecule type" value="Genomic_DNA"/>
</dbReference>
<dbReference type="GO" id="GO:0065002">
    <property type="term" value="P:intracellular protein transmembrane transport"/>
    <property type="evidence" value="ECO:0007669"/>
    <property type="project" value="UniProtKB-UniRule"/>
</dbReference>
<comment type="similarity">
    <text evidence="9">Belongs to the SecD/SecF family. SecD subfamily.</text>
</comment>
<evidence type="ECO:0000313" key="14">
    <source>
        <dbReference type="EMBL" id="AZS29675.1"/>
    </source>
</evidence>
<keyword evidence="5 9" id="KW-0653">Protein transport</keyword>
<dbReference type="InterPro" id="IPR022813">
    <property type="entry name" value="SecD/SecF_arch_bac"/>
</dbReference>
<dbReference type="PANTHER" id="PTHR30081:SF1">
    <property type="entry name" value="PROTEIN TRANSLOCASE SUBUNIT SECD"/>
    <property type="match status" value="1"/>
</dbReference>
<feature type="domain" description="Protein export membrane protein SecD/SecF C-terminal" evidence="11">
    <location>
        <begin position="806"/>
        <end position="991"/>
    </location>
</feature>
<gene>
    <name evidence="10" type="primary">secF</name>
    <name evidence="9" type="synonym">secD</name>
    <name evidence="14" type="ORF">D8S85_09035</name>
</gene>
<dbReference type="PANTHER" id="PTHR30081">
    <property type="entry name" value="PROTEIN-EXPORT MEMBRANE PROTEIN SEC"/>
    <property type="match status" value="1"/>
</dbReference>
<evidence type="ECO:0000256" key="1">
    <source>
        <dbReference type="ARBA" id="ARBA00004651"/>
    </source>
</evidence>